<feature type="compositionally biased region" description="Basic and acidic residues" evidence="1">
    <location>
        <begin position="25"/>
        <end position="34"/>
    </location>
</feature>
<dbReference type="Proteomes" id="UP001175211">
    <property type="component" value="Unassembled WGS sequence"/>
</dbReference>
<feature type="transmembrane region" description="Helical" evidence="2">
    <location>
        <begin position="118"/>
        <end position="137"/>
    </location>
</feature>
<dbReference type="InterPro" id="IPR045338">
    <property type="entry name" value="DUF6535"/>
</dbReference>
<feature type="transmembrane region" description="Helical" evidence="2">
    <location>
        <begin position="192"/>
        <end position="211"/>
    </location>
</feature>
<evidence type="ECO:0000259" key="3">
    <source>
        <dbReference type="Pfam" id="PF20153"/>
    </source>
</evidence>
<dbReference type="Pfam" id="PF20153">
    <property type="entry name" value="DUF6535"/>
    <property type="match status" value="1"/>
</dbReference>
<protein>
    <recommendedName>
        <fullName evidence="3">DUF6535 domain-containing protein</fullName>
    </recommendedName>
</protein>
<evidence type="ECO:0000256" key="1">
    <source>
        <dbReference type="SAM" id="MobiDB-lite"/>
    </source>
</evidence>
<gene>
    <name evidence="4" type="ORF">EV420DRAFT_920282</name>
</gene>
<feature type="domain" description="DUF6535" evidence="3">
    <location>
        <begin position="96"/>
        <end position="274"/>
    </location>
</feature>
<keyword evidence="2" id="KW-0812">Transmembrane</keyword>
<sequence>MMNENDHECLPESNVEPENGPADSPAHRGTKDGQEGSVGVLENYPSFATHFGMRTRQYRTRTTSGRTRLGPIPDDYTARYPKDAIGEEMSANGRFWRTYTDEALIFDGEMVDLYQDTINVLLIFAGLFSVVLTTFVIQTSQKLRPDYTEVSASLLIELVGFQRAANTSSILSSPFYPSISFSPSPADVWLNSLWFVSLTLSLITALVAILVKQWLHQYVSIISDILPRDRGYIRHYRYIGLKTWQVPVIIELLPVLLHIALGLFFAGLSIYLFTLDIAIAYAVAAISATSYVAYVVCLVLPLFYHNCPYKTPLMLHLPGLYHAARGMVSRLIPCFFNKRLAKARPIKDMERNSAFQAAAAIDSEAVSWLYSASSNISVKQIVLQAILGSRIRNTVDVDNALGPIFDQLGGLEPDVQHSIVSLPLPRRHSDSPSRANPFRDTTTSLLAIIRSPMLESVVLPQNVWVSILKCADWGSPPAIHLVIELMELWKNNLLQEDFGVQVLADTHTIPVLYVIYNHRRFQNIYRLPSFGLRSTASPALSRLFLGR</sequence>
<keyword evidence="5" id="KW-1185">Reference proteome</keyword>
<accession>A0AA39JNL4</accession>
<feature type="transmembrane region" description="Helical" evidence="2">
    <location>
        <begin position="279"/>
        <end position="304"/>
    </location>
</feature>
<dbReference type="RefSeq" id="XP_060325506.1">
    <property type="nucleotide sequence ID" value="XM_060483985.1"/>
</dbReference>
<keyword evidence="2" id="KW-0472">Membrane</keyword>
<feature type="compositionally biased region" description="Basic and acidic residues" evidence="1">
    <location>
        <begin position="1"/>
        <end position="10"/>
    </location>
</feature>
<evidence type="ECO:0000313" key="5">
    <source>
        <dbReference type="Proteomes" id="UP001175211"/>
    </source>
</evidence>
<evidence type="ECO:0000313" key="4">
    <source>
        <dbReference type="EMBL" id="KAK0445602.1"/>
    </source>
</evidence>
<name>A0AA39JNL4_ARMTA</name>
<reference evidence="4" key="1">
    <citation type="submission" date="2023-06" db="EMBL/GenBank/DDBJ databases">
        <authorList>
            <consortium name="Lawrence Berkeley National Laboratory"/>
            <person name="Ahrendt S."/>
            <person name="Sahu N."/>
            <person name="Indic B."/>
            <person name="Wong-Bajracharya J."/>
            <person name="Merenyi Z."/>
            <person name="Ke H.-M."/>
            <person name="Monk M."/>
            <person name="Kocsube S."/>
            <person name="Drula E."/>
            <person name="Lipzen A."/>
            <person name="Balint B."/>
            <person name="Henrissat B."/>
            <person name="Andreopoulos B."/>
            <person name="Martin F.M."/>
            <person name="Harder C.B."/>
            <person name="Rigling D."/>
            <person name="Ford K.L."/>
            <person name="Foster G.D."/>
            <person name="Pangilinan J."/>
            <person name="Papanicolaou A."/>
            <person name="Barry K."/>
            <person name="LaButti K."/>
            <person name="Viragh M."/>
            <person name="Koriabine M."/>
            <person name="Yan M."/>
            <person name="Riley R."/>
            <person name="Champramary S."/>
            <person name="Plett K.L."/>
            <person name="Tsai I.J."/>
            <person name="Slot J."/>
            <person name="Sipos G."/>
            <person name="Plett J."/>
            <person name="Nagy L.G."/>
            <person name="Grigoriev I.V."/>
        </authorList>
    </citation>
    <scope>NUCLEOTIDE SEQUENCE</scope>
    <source>
        <strain evidence="4">CCBAS 213</strain>
    </source>
</reference>
<feature type="region of interest" description="Disordered" evidence="1">
    <location>
        <begin position="1"/>
        <end position="38"/>
    </location>
</feature>
<feature type="transmembrane region" description="Helical" evidence="2">
    <location>
        <begin position="252"/>
        <end position="273"/>
    </location>
</feature>
<proteinExistence type="predicted"/>
<evidence type="ECO:0000256" key="2">
    <source>
        <dbReference type="SAM" id="Phobius"/>
    </source>
</evidence>
<organism evidence="4 5">
    <name type="scientific">Armillaria tabescens</name>
    <name type="common">Ringless honey mushroom</name>
    <name type="synonym">Agaricus tabescens</name>
    <dbReference type="NCBI Taxonomy" id="1929756"/>
    <lineage>
        <taxon>Eukaryota</taxon>
        <taxon>Fungi</taxon>
        <taxon>Dikarya</taxon>
        <taxon>Basidiomycota</taxon>
        <taxon>Agaricomycotina</taxon>
        <taxon>Agaricomycetes</taxon>
        <taxon>Agaricomycetidae</taxon>
        <taxon>Agaricales</taxon>
        <taxon>Marasmiineae</taxon>
        <taxon>Physalacriaceae</taxon>
        <taxon>Desarmillaria</taxon>
    </lineage>
</organism>
<dbReference type="GeneID" id="85367533"/>
<keyword evidence="2" id="KW-1133">Transmembrane helix</keyword>
<dbReference type="EMBL" id="JAUEPS010000049">
    <property type="protein sequence ID" value="KAK0445602.1"/>
    <property type="molecule type" value="Genomic_DNA"/>
</dbReference>
<comment type="caution">
    <text evidence="4">The sequence shown here is derived from an EMBL/GenBank/DDBJ whole genome shotgun (WGS) entry which is preliminary data.</text>
</comment>
<dbReference type="AlphaFoldDB" id="A0AA39JNL4"/>